<dbReference type="EMBL" id="JBHUOJ010000037">
    <property type="protein sequence ID" value="MFD2834981.1"/>
    <property type="molecule type" value="Genomic_DNA"/>
</dbReference>
<feature type="transmembrane region" description="Helical" evidence="4">
    <location>
        <begin position="329"/>
        <end position="349"/>
    </location>
</feature>
<dbReference type="PANTHER" id="PTHR43630:SF1">
    <property type="entry name" value="POLY-BETA-1,6-N-ACETYL-D-GLUCOSAMINE SYNTHASE"/>
    <property type="match status" value="1"/>
</dbReference>
<evidence type="ECO:0000256" key="4">
    <source>
        <dbReference type="SAM" id="Phobius"/>
    </source>
</evidence>
<dbReference type="GO" id="GO:0016757">
    <property type="term" value="F:glycosyltransferase activity"/>
    <property type="evidence" value="ECO:0007669"/>
    <property type="project" value="UniProtKB-KW"/>
</dbReference>
<keyword evidence="2 6" id="KW-0328">Glycosyltransferase</keyword>
<evidence type="ECO:0000313" key="7">
    <source>
        <dbReference type="Proteomes" id="UP001597438"/>
    </source>
</evidence>
<feature type="domain" description="Glycosyltransferase 2-like" evidence="5">
    <location>
        <begin position="26"/>
        <end position="165"/>
    </location>
</feature>
<comment type="similarity">
    <text evidence="1">Belongs to the glycosyltransferase 2 family.</text>
</comment>
<keyword evidence="7" id="KW-1185">Reference proteome</keyword>
<name>A0ABW5X7D2_9FLAO</name>
<dbReference type="InterPro" id="IPR029044">
    <property type="entry name" value="Nucleotide-diphossugar_trans"/>
</dbReference>
<dbReference type="Gene3D" id="3.90.550.10">
    <property type="entry name" value="Spore Coat Polysaccharide Biosynthesis Protein SpsA, Chain A"/>
    <property type="match status" value="1"/>
</dbReference>
<dbReference type="EC" id="2.4.-.-" evidence="6"/>
<feature type="transmembrane region" description="Helical" evidence="4">
    <location>
        <begin position="299"/>
        <end position="317"/>
    </location>
</feature>
<evidence type="ECO:0000256" key="3">
    <source>
        <dbReference type="ARBA" id="ARBA00022679"/>
    </source>
</evidence>
<protein>
    <submittedName>
        <fullName evidence="6">Glycosyltransferase</fullName>
        <ecNumber evidence="6">2.4.-.-</ecNumber>
    </submittedName>
</protein>
<evidence type="ECO:0000313" key="6">
    <source>
        <dbReference type="EMBL" id="MFD2834981.1"/>
    </source>
</evidence>
<dbReference type="RefSeq" id="WP_251740122.1">
    <property type="nucleotide sequence ID" value="NZ_JBHUOJ010000037.1"/>
</dbReference>
<accession>A0ABW5X7D2</accession>
<keyword evidence="4" id="KW-1133">Transmembrane helix</keyword>
<organism evidence="6 7">
    <name type="scientific">Christiangramia antarctica</name>
    <dbReference type="NCBI Taxonomy" id="2058158"/>
    <lineage>
        <taxon>Bacteria</taxon>
        <taxon>Pseudomonadati</taxon>
        <taxon>Bacteroidota</taxon>
        <taxon>Flavobacteriia</taxon>
        <taxon>Flavobacteriales</taxon>
        <taxon>Flavobacteriaceae</taxon>
        <taxon>Christiangramia</taxon>
    </lineage>
</organism>
<evidence type="ECO:0000256" key="2">
    <source>
        <dbReference type="ARBA" id="ARBA00022676"/>
    </source>
</evidence>
<dbReference type="Pfam" id="PF00535">
    <property type="entry name" value="Glycos_transf_2"/>
    <property type="match status" value="1"/>
</dbReference>
<dbReference type="Proteomes" id="UP001597438">
    <property type="component" value="Unassembled WGS sequence"/>
</dbReference>
<gene>
    <name evidence="6" type="ORF">ACFSYS_16945</name>
</gene>
<evidence type="ECO:0000259" key="5">
    <source>
        <dbReference type="Pfam" id="PF00535"/>
    </source>
</evidence>
<dbReference type="InterPro" id="IPR001173">
    <property type="entry name" value="Glyco_trans_2-like"/>
</dbReference>
<dbReference type="PANTHER" id="PTHR43630">
    <property type="entry name" value="POLY-BETA-1,6-N-ACETYL-D-GLUCOSAMINE SYNTHASE"/>
    <property type="match status" value="1"/>
</dbReference>
<sequence length="361" mass="42115">MIYFLIGFYRLKEVSFENRNSKFGFSIVIPFRNEGKNLKDLFESLKFLNYPKELFEIILINDFSEDDSLKITEGFKNEETEISIRILENLKLSKFPKKDAIALGIKSARFTHICTTDADCILPENWLHGFNKLLIKADFDLIAGPVGFKRIENSKWFQQLEELDFLSLQAVTIGAFGINRQFMCNAANLCFKKSSYLRVQEEIQKVDSVSGDDIFLLQEFKKRGFLTGFSKNKDQIVRTNYQQSFAELIQQRIRWGKKGKLYQGAFSKLVGVVVLSLNIVLILFLILSIFGFFNWKSLCFVFFGKFLLDFFMIQGAAKFFMRERMMNSFLWAAFVHPFFISWIVIASLFSKVKWKGRSFKQ</sequence>
<dbReference type="SUPFAM" id="SSF53448">
    <property type="entry name" value="Nucleotide-diphospho-sugar transferases"/>
    <property type="match status" value="1"/>
</dbReference>
<proteinExistence type="inferred from homology"/>
<feature type="transmembrane region" description="Helical" evidence="4">
    <location>
        <begin position="269"/>
        <end position="293"/>
    </location>
</feature>
<keyword evidence="3 6" id="KW-0808">Transferase</keyword>
<reference evidence="7" key="1">
    <citation type="journal article" date="2019" name="Int. J. Syst. Evol. Microbiol.">
        <title>The Global Catalogue of Microorganisms (GCM) 10K type strain sequencing project: providing services to taxonomists for standard genome sequencing and annotation.</title>
        <authorList>
            <consortium name="The Broad Institute Genomics Platform"/>
            <consortium name="The Broad Institute Genome Sequencing Center for Infectious Disease"/>
            <person name="Wu L."/>
            <person name="Ma J."/>
        </authorList>
    </citation>
    <scope>NUCLEOTIDE SEQUENCE [LARGE SCALE GENOMIC DNA]</scope>
    <source>
        <strain evidence="7">KCTC 52925</strain>
    </source>
</reference>
<keyword evidence="4" id="KW-0472">Membrane</keyword>
<evidence type="ECO:0000256" key="1">
    <source>
        <dbReference type="ARBA" id="ARBA00006739"/>
    </source>
</evidence>
<keyword evidence="4" id="KW-0812">Transmembrane</keyword>
<comment type="caution">
    <text evidence="6">The sequence shown here is derived from an EMBL/GenBank/DDBJ whole genome shotgun (WGS) entry which is preliminary data.</text>
</comment>